<protein>
    <submittedName>
        <fullName evidence="2">Uncharacterized protein</fullName>
    </submittedName>
</protein>
<name>A0A6J3LVQ5_9PEZI</name>
<keyword evidence="1" id="KW-1185">Reference proteome</keyword>
<dbReference type="GeneID" id="54365985"/>
<dbReference type="AlphaFoldDB" id="A0A6J3LVQ5"/>
<dbReference type="RefSeq" id="XP_033456799.1">
    <property type="nucleotide sequence ID" value="XM_033608186.1"/>
</dbReference>
<reference evidence="2" key="1">
    <citation type="submission" date="2020-01" db="EMBL/GenBank/DDBJ databases">
        <authorList>
            <consortium name="DOE Joint Genome Institute"/>
            <person name="Haridas S."/>
            <person name="Albert R."/>
            <person name="Binder M."/>
            <person name="Bloem J."/>
            <person name="Labutti K."/>
            <person name="Salamov A."/>
            <person name="Andreopoulos B."/>
            <person name="Baker S.E."/>
            <person name="Barry K."/>
            <person name="Bills G."/>
            <person name="Bluhm B.H."/>
            <person name="Cannon C."/>
            <person name="Castanera R."/>
            <person name="Culley D.E."/>
            <person name="Daum C."/>
            <person name="Ezra D."/>
            <person name="Gonzalez J.B."/>
            <person name="Henrissat B."/>
            <person name="Kuo A."/>
            <person name="Liang C."/>
            <person name="Lipzen A."/>
            <person name="Lutzoni F."/>
            <person name="Magnuson J."/>
            <person name="Mondo S."/>
            <person name="Nolan M."/>
            <person name="Ohm R."/>
            <person name="Pangilinan J."/>
            <person name="Park H.-J."/>
            <person name="Ramirez L."/>
            <person name="Alfaro M."/>
            <person name="Sun H."/>
            <person name="Tritt A."/>
            <person name="Yoshinaga Y."/>
            <person name="Zwiers L.-H."/>
            <person name="Turgeon B.G."/>
            <person name="Goodwin S.B."/>
            <person name="Spatafora J.W."/>
            <person name="Crous P.W."/>
            <person name="Grigoriev I.V."/>
        </authorList>
    </citation>
    <scope>NUCLEOTIDE SEQUENCE</scope>
    <source>
        <strain evidence="2">CBS 342.82</strain>
    </source>
</reference>
<reference evidence="2" key="2">
    <citation type="submission" date="2020-04" db="EMBL/GenBank/DDBJ databases">
        <authorList>
            <consortium name="NCBI Genome Project"/>
        </authorList>
    </citation>
    <scope>NUCLEOTIDE SEQUENCE</scope>
    <source>
        <strain evidence="2">CBS 342.82</strain>
    </source>
</reference>
<dbReference type="Proteomes" id="UP000504637">
    <property type="component" value="Unplaced"/>
</dbReference>
<reference evidence="2" key="3">
    <citation type="submission" date="2025-08" db="UniProtKB">
        <authorList>
            <consortium name="RefSeq"/>
        </authorList>
    </citation>
    <scope>IDENTIFICATION</scope>
    <source>
        <strain evidence="2">CBS 342.82</strain>
    </source>
</reference>
<organism evidence="2">
    <name type="scientific">Dissoconium aciculare CBS 342.82</name>
    <dbReference type="NCBI Taxonomy" id="1314786"/>
    <lineage>
        <taxon>Eukaryota</taxon>
        <taxon>Fungi</taxon>
        <taxon>Dikarya</taxon>
        <taxon>Ascomycota</taxon>
        <taxon>Pezizomycotina</taxon>
        <taxon>Dothideomycetes</taxon>
        <taxon>Dothideomycetidae</taxon>
        <taxon>Mycosphaerellales</taxon>
        <taxon>Dissoconiaceae</taxon>
        <taxon>Dissoconium</taxon>
    </lineage>
</organism>
<evidence type="ECO:0000313" key="1">
    <source>
        <dbReference type="Proteomes" id="UP000504637"/>
    </source>
</evidence>
<accession>A0A6J3LVQ5</accession>
<gene>
    <name evidence="2" type="ORF">K489DRAFT_416902</name>
</gene>
<evidence type="ECO:0000313" key="2">
    <source>
        <dbReference type="RefSeq" id="XP_033456799.1"/>
    </source>
</evidence>
<sequence>MMGDWLGGNVVAQHSAFTCAVPLTWASRTVRGKPAKDGIWAIPPNRVRLTGSRGGCLGAGLEPRNRLPRDATLFSGWGRTPELSFPVCPILPIFSDGGLALSRARVLDLSSAQPRDDEIQGRDLRHPDGLVL</sequence>
<proteinExistence type="predicted"/>